<dbReference type="NCBIfam" id="TIGR01511">
    <property type="entry name" value="ATPase-IB1_Cu"/>
    <property type="match status" value="1"/>
</dbReference>
<dbReference type="InterPro" id="IPR023298">
    <property type="entry name" value="ATPase_P-typ_TM_dom_sf"/>
</dbReference>
<dbReference type="GO" id="GO:0043682">
    <property type="term" value="F:P-type divalent copper transporter activity"/>
    <property type="evidence" value="ECO:0007669"/>
    <property type="project" value="TreeGrafter"/>
</dbReference>
<dbReference type="PRINTS" id="PR00119">
    <property type="entry name" value="CATATPASE"/>
</dbReference>
<dbReference type="Proteomes" id="UP000323522">
    <property type="component" value="Chromosome"/>
</dbReference>
<dbReference type="PRINTS" id="PR00943">
    <property type="entry name" value="CUATPASE"/>
</dbReference>
<feature type="transmembrane region" description="Helical" evidence="15">
    <location>
        <begin position="777"/>
        <end position="795"/>
    </location>
</feature>
<evidence type="ECO:0000256" key="15">
    <source>
        <dbReference type="RuleBase" id="RU362081"/>
    </source>
</evidence>
<dbReference type="KEGG" id="snn:EWH46_05705"/>
<dbReference type="InterPro" id="IPR008250">
    <property type="entry name" value="ATPase_P-typ_transduc_dom_A_sf"/>
</dbReference>
<dbReference type="Gene3D" id="3.40.50.1000">
    <property type="entry name" value="HAD superfamily/HAD-like"/>
    <property type="match status" value="1"/>
</dbReference>
<dbReference type="SUPFAM" id="SSF55008">
    <property type="entry name" value="HMA, heavy metal-associated domain"/>
    <property type="match status" value="1"/>
</dbReference>
<keyword evidence="7 15" id="KW-0479">Metal-binding</keyword>
<feature type="transmembrane region" description="Helical" evidence="15">
    <location>
        <begin position="222"/>
        <end position="242"/>
    </location>
</feature>
<dbReference type="NCBIfam" id="TIGR01494">
    <property type="entry name" value="ATPase_P-type"/>
    <property type="match status" value="2"/>
</dbReference>
<name>A0A5C1PXD3_9BURK</name>
<sequence>MPATTPPSARVDAPLTPSSAASGPVTPVVPGQFSGDPALTATQAAAVDDRAQQQAFTQWIDDGQGGELGQSRLLIGGMYCAACAGQIEEALLKVDGVSRAEVSGAAQRAVVVWDPRRTRVSAMIEAVRSIGYGAFPDTGAQAVALATKESRQSLWRLFVASFCMMQVMMYATPTYVAAPGDITPDMLGLLSWASWVLSIPVIIFAAGPFFRGAWNGLRERRVSMDLPIALGIAVTFVASSVATFDPAGPFGSEVYFDSLTMFVSFLFAARTLEARARQRAAQSLDAVMRRLPDAVERLDAADRGELVPSSALAVGDRVRVHAGQAFAADGRLLEGRTQVDEAMLTGESRPVDRAVGDEVSAGCLNLGAPVVMEVLQLGVQTRYQRIVSLVERALTERPAFILATDRLAGPFLIAVLVLAALAWGAWMFIDPSRALWVAVAVLVVTCPCALSLGAPVALLATAGELARRGIVVQRLDALEVLTRVGDVVFDKTGTVTEDRLALAATVEMQPTAPVCAGLPAGLLRDVARQLAERSSHPLSRALVQALPPADWSAEPTDLLEQAGQGVQASVRIAACSLEVRLGSGAWCGAAEAAAAVQRPQVWLALRDRQADAASLWQPVLRFEFDEVLRADAVSGTARLAADGLALHLLSGDQPGSVAAMAARLGIADARSRCTPQDKLEAVEALQRQGRVVAMVGDGINDAPVLARADVSIAMGTAAALAQARADVIVLSDRIEDLPVVFTTARRTLAVVRQNLRWALIYNAVSVPLALAGWMPPWLAGVGMAASSLLVVVNALRLTTWRLRLPGKG</sequence>
<keyword evidence="4 15" id="KW-1003">Cell membrane</keyword>
<dbReference type="Pfam" id="PF00122">
    <property type="entry name" value="E1-E2_ATPase"/>
    <property type="match status" value="1"/>
</dbReference>
<comment type="subcellular location">
    <subcellularLocation>
        <location evidence="1">Cell membrane</location>
        <topology evidence="1">Multi-pass membrane protein</topology>
    </subcellularLocation>
</comment>
<accession>A0A5C1PXD3</accession>
<dbReference type="OrthoDB" id="8552908at2"/>
<keyword evidence="6 15" id="KW-0812">Transmembrane</keyword>
<dbReference type="InterPro" id="IPR001757">
    <property type="entry name" value="P_typ_ATPase"/>
</dbReference>
<evidence type="ECO:0000256" key="9">
    <source>
        <dbReference type="ARBA" id="ARBA00022840"/>
    </source>
</evidence>
<dbReference type="Gene3D" id="3.30.70.100">
    <property type="match status" value="1"/>
</dbReference>
<dbReference type="PANTHER" id="PTHR43520:SF5">
    <property type="entry name" value="CATION-TRANSPORTING P-TYPE ATPASE-RELATED"/>
    <property type="match status" value="1"/>
</dbReference>
<evidence type="ECO:0000313" key="16">
    <source>
        <dbReference type="EMBL" id="QEN00325.1"/>
    </source>
</evidence>
<dbReference type="GO" id="GO:0005886">
    <property type="term" value="C:plasma membrane"/>
    <property type="evidence" value="ECO:0007669"/>
    <property type="project" value="UniProtKB-SubCell"/>
</dbReference>
<keyword evidence="13" id="KW-0406">Ion transport</keyword>
<dbReference type="InterPro" id="IPR036412">
    <property type="entry name" value="HAD-like_sf"/>
</dbReference>
<evidence type="ECO:0000256" key="13">
    <source>
        <dbReference type="ARBA" id="ARBA00023065"/>
    </source>
</evidence>
<keyword evidence="9 15" id="KW-0067">ATP-binding</keyword>
<keyword evidence="12 15" id="KW-1133">Transmembrane helix</keyword>
<dbReference type="GO" id="GO:0055070">
    <property type="term" value="P:copper ion homeostasis"/>
    <property type="evidence" value="ECO:0007669"/>
    <property type="project" value="TreeGrafter"/>
</dbReference>
<keyword evidence="11" id="KW-1278">Translocase</keyword>
<dbReference type="FunFam" id="3.30.70.100:FF:000005">
    <property type="entry name" value="Copper-exporting P-type ATPase A"/>
    <property type="match status" value="1"/>
</dbReference>
<protein>
    <submittedName>
        <fullName evidence="16">Cation-translocating P-type ATPase</fullName>
    </submittedName>
</protein>
<dbReference type="PANTHER" id="PTHR43520">
    <property type="entry name" value="ATP7, ISOFORM B"/>
    <property type="match status" value="1"/>
</dbReference>
<keyword evidence="8 15" id="KW-0547">Nucleotide-binding</keyword>
<dbReference type="NCBIfam" id="TIGR01525">
    <property type="entry name" value="ATPase-IB_hvy"/>
    <property type="match status" value="1"/>
</dbReference>
<feature type="transmembrane region" description="Helical" evidence="15">
    <location>
        <begin position="435"/>
        <end position="460"/>
    </location>
</feature>
<dbReference type="GO" id="GO:0016887">
    <property type="term" value="F:ATP hydrolysis activity"/>
    <property type="evidence" value="ECO:0007669"/>
    <property type="project" value="InterPro"/>
</dbReference>
<dbReference type="SUPFAM" id="SSF56784">
    <property type="entry name" value="HAD-like"/>
    <property type="match status" value="1"/>
</dbReference>
<dbReference type="InterPro" id="IPR036163">
    <property type="entry name" value="HMA_dom_sf"/>
</dbReference>
<dbReference type="InterPro" id="IPR018303">
    <property type="entry name" value="ATPase_P-typ_P_site"/>
</dbReference>
<dbReference type="PROSITE" id="PS00154">
    <property type="entry name" value="ATPASE_E1_E2"/>
    <property type="match status" value="1"/>
</dbReference>
<evidence type="ECO:0000256" key="12">
    <source>
        <dbReference type="ARBA" id="ARBA00022989"/>
    </source>
</evidence>
<dbReference type="InterPro" id="IPR027256">
    <property type="entry name" value="P-typ_ATPase_IB"/>
</dbReference>
<evidence type="ECO:0000256" key="8">
    <source>
        <dbReference type="ARBA" id="ARBA00022741"/>
    </source>
</evidence>
<dbReference type="Pfam" id="PF00403">
    <property type="entry name" value="HMA"/>
    <property type="match status" value="1"/>
</dbReference>
<feature type="transmembrane region" description="Helical" evidence="15">
    <location>
        <begin position="254"/>
        <end position="272"/>
    </location>
</feature>
<feature type="transmembrane region" description="Helical" evidence="15">
    <location>
        <begin position="755"/>
        <end position="771"/>
    </location>
</feature>
<organism evidence="16 17">
    <name type="scientific">Sphaerotilus sulfidivorans</name>
    <dbReference type="NCBI Taxonomy" id="639200"/>
    <lineage>
        <taxon>Bacteria</taxon>
        <taxon>Pseudomonadati</taxon>
        <taxon>Pseudomonadota</taxon>
        <taxon>Betaproteobacteria</taxon>
        <taxon>Burkholderiales</taxon>
        <taxon>Sphaerotilaceae</taxon>
        <taxon>Sphaerotilus</taxon>
    </lineage>
</organism>
<proteinExistence type="inferred from homology"/>
<keyword evidence="5" id="KW-0597">Phosphoprotein</keyword>
<evidence type="ECO:0000256" key="14">
    <source>
        <dbReference type="ARBA" id="ARBA00023136"/>
    </source>
</evidence>
<dbReference type="PROSITE" id="PS01229">
    <property type="entry name" value="COF_2"/>
    <property type="match status" value="1"/>
</dbReference>
<dbReference type="AlphaFoldDB" id="A0A5C1PXD3"/>
<dbReference type="InterPro" id="IPR023214">
    <property type="entry name" value="HAD_sf"/>
</dbReference>
<dbReference type="GO" id="GO:0005507">
    <property type="term" value="F:copper ion binding"/>
    <property type="evidence" value="ECO:0007669"/>
    <property type="project" value="TreeGrafter"/>
</dbReference>
<dbReference type="GO" id="GO:0005524">
    <property type="term" value="F:ATP binding"/>
    <property type="evidence" value="ECO:0007669"/>
    <property type="project" value="UniProtKB-UniRule"/>
</dbReference>
<dbReference type="PROSITE" id="PS50846">
    <property type="entry name" value="HMA_2"/>
    <property type="match status" value="1"/>
</dbReference>
<evidence type="ECO:0000256" key="2">
    <source>
        <dbReference type="ARBA" id="ARBA00006024"/>
    </source>
</evidence>
<dbReference type="Pfam" id="PF00702">
    <property type="entry name" value="Hydrolase"/>
    <property type="match status" value="1"/>
</dbReference>
<evidence type="ECO:0000256" key="6">
    <source>
        <dbReference type="ARBA" id="ARBA00022692"/>
    </source>
</evidence>
<evidence type="ECO:0000313" key="17">
    <source>
        <dbReference type="Proteomes" id="UP000323522"/>
    </source>
</evidence>
<keyword evidence="10" id="KW-0460">Magnesium</keyword>
<keyword evidence="14 15" id="KW-0472">Membrane</keyword>
<evidence type="ECO:0000256" key="7">
    <source>
        <dbReference type="ARBA" id="ARBA00022723"/>
    </source>
</evidence>
<dbReference type="EMBL" id="CP035708">
    <property type="protein sequence ID" value="QEN00325.1"/>
    <property type="molecule type" value="Genomic_DNA"/>
</dbReference>
<dbReference type="InterPro" id="IPR006121">
    <property type="entry name" value="HMA_dom"/>
</dbReference>
<dbReference type="InterPro" id="IPR059000">
    <property type="entry name" value="ATPase_P-type_domA"/>
</dbReference>
<dbReference type="InterPro" id="IPR023299">
    <property type="entry name" value="ATPase_P-typ_cyto_dom_N"/>
</dbReference>
<evidence type="ECO:0000256" key="4">
    <source>
        <dbReference type="ARBA" id="ARBA00022475"/>
    </source>
</evidence>
<dbReference type="CDD" id="cd00371">
    <property type="entry name" value="HMA"/>
    <property type="match status" value="1"/>
</dbReference>
<evidence type="ECO:0000256" key="10">
    <source>
        <dbReference type="ARBA" id="ARBA00022842"/>
    </source>
</evidence>
<feature type="transmembrane region" description="Helical" evidence="15">
    <location>
        <begin position="192"/>
        <end position="210"/>
    </location>
</feature>
<evidence type="ECO:0000256" key="5">
    <source>
        <dbReference type="ARBA" id="ARBA00022553"/>
    </source>
</evidence>
<dbReference type="SUPFAM" id="SSF81665">
    <property type="entry name" value="Calcium ATPase, transmembrane domain M"/>
    <property type="match status" value="1"/>
</dbReference>
<reference evidence="16 17" key="1">
    <citation type="submission" date="2019-02" db="EMBL/GenBank/DDBJ databases">
        <title>Complete Genome Sequence and Methylome Analysis of Sphaerotilus natans subsp. sulfidivorans D-507.</title>
        <authorList>
            <person name="Fomenkov A."/>
            <person name="Gridneva E."/>
            <person name="Smolyakov D."/>
            <person name="Dubinina G."/>
            <person name="Vincze T."/>
            <person name="Grabovich M."/>
            <person name="Roberts R.J."/>
        </authorList>
    </citation>
    <scope>NUCLEOTIDE SEQUENCE [LARGE SCALE GENOMIC DNA]</scope>
    <source>
        <strain evidence="16 17">D-507</strain>
    </source>
</reference>
<comment type="similarity">
    <text evidence="2 15">Belongs to the cation transport ATPase (P-type) (TC 3.A.3) family. Type IB subfamily.</text>
</comment>
<dbReference type="Gene3D" id="3.40.1110.10">
    <property type="entry name" value="Calcium-transporting ATPase, cytoplasmic domain N"/>
    <property type="match status" value="1"/>
</dbReference>
<dbReference type="SUPFAM" id="SSF81653">
    <property type="entry name" value="Calcium ATPase, transduction domain A"/>
    <property type="match status" value="1"/>
</dbReference>
<evidence type="ECO:0000256" key="3">
    <source>
        <dbReference type="ARBA" id="ARBA00022448"/>
    </source>
</evidence>
<feature type="transmembrane region" description="Helical" evidence="15">
    <location>
        <begin position="154"/>
        <end position="172"/>
    </location>
</feature>
<feature type="transmembrane region" description="Helical" evidence="15">
    <location>
        <begin position="407"/>
        <end position="429"/>
    </location>
</feature>
<gene>
    <name evidence="16" type="ORF">EWH46_05705</name>
</gene>
<dbReference type="Gene3D" id="2.70.150.10">
    <property type="entry name" value="Calcium-transporting ATPase, cytoplasmic transduction domain A"/>
    <property type="match status" value="1"/>
</dbReference>
<evidence type="ECO:0000256" key="11">
    <source>
        <dbReference type="ARBA" id="ARBA00022967"/>
    </source>
</evidence>
<keyword evidence="3" id="KW-0813">Transport</keyword>
<evidence type="ECO:0000256" key="1">
    <source>
        <dbReference type="ARBA" id="ARBA00004651"/>
    </source>
</evidence>